<dbReference type="AlphaFoldDB" id="A0A1M7C2V1"/>
<organism evidence="2 3">
    <name type="scientific">Flagellimonas taeanensis</name>
    <dbReference type="NCBI Taxonomy" id="1005926"/>
    <lineage>
        <taxon>Bacteria</taxon>
        <taxon>Pseudomonadati</taxon>
        <taxon>Bacteroidota</taxon>
        <taxon>Flavobacteriia</taxon>
        <taxon>Flavobacteriales</taxon>
        <taxon>Flavobacteriaceae</taxon>
        <taxon>Flagellimonas</taxon>
    </lineage>
</organism>
<evidence type="ECO:0000313" key="1">
    <source>
        <dbReference type="EMBL" id="SFC51766.1"/>
    </source>
</evidence>
<dbReference type="EMBL" id="FOKU01000012">
    <property type="protein sequence ID" value="SFC51766.1"/>
    <property type="molecule type" value="Genomic_DNA"/>
</dbReference>
<comment type="caution">
    <text evidence="2">The sequence shown here is derived from an EMBL/GenBank/DDBJ whole genome shotgun (WGS) entry which is preliminary data.</text>
</comment>
<dbReference type="EMBL" id="FRAT01000012">
    <property type="protein sequence ID" value="SHL61550.1"/>
    <property type="molecule type" value="Genomic_DNA"/>
</dbReference>
<evidence type="ECO:0000313" key="2">
    <source>
        <dbReference type="EMBL" id="SHL61550.1"/>
    </source>
</evidence>
<evidence type="ECO:0000313" key="3">
    <source>
        <dbReference type="Proteomes" id="UP000184031"/>
    </source>
</evidence>
<gene>
    <name evidence="1" type="ORF">SAMN04487891_112174</name>
    <name evidence="2" type="ORF">SAMN05216293_3918</name>
</gene>
<reference evidence="2 3" key="1">
    <citation type="submission" date="2016-11" db="EMBL/GenBank/DDBJ databases">
        <authorList>
            <person name="Varghese N."/>
            <person name="Submissions S."/>
        </authorList>
    </citation>
    <scope>NUCLEOTIDE SEQUENCE [LARGE SCALE GENOMIC DNA]</scope>
    <source>
        <strain evidence="2 3">CGMCC 1.12174</strain>
        <strain evidence="1 4">DSM 26351</strain>
    </source>
</reference>
<keyword evidence="4" id="KW-1185">Reference proteome</keyword>
<evidence type="ECO:0000313" key="4">
    <source>
        <dbReference type="Proteomes" id="UP000198940"/>
    </source>
</evidence>
<dbReference type="Proteomes" id="UP000198940">
    <property type="component" value="Unassembled WGS sequence"/>
</dbReference>
<name>A0A1M7C2V1_9FLAO</name>
<dbReference type="STRING" id="1055723.SAMN05216293_3918"/>
<sequence>MTPLKKAFLKLKKNQKKISSKKRLHMYIFSMQNSKSNPD</sequence>
<accession>A0A1M7C2V1</accession>
<dbReference type="Proteomes" id="UP000184031">
    <property type="component" value="Unassembled WGS sequence"/>
</dbReference>
<protein>
    <submittedName>
        <fullName evidence="2">Uncharacterized protein</fullName>
    </submittedName>
</protein>
<proteinExistence type="predicted"/>